<dbReference type="GO" id="GO:0005811">
    <property type="term" value="C:lipid droplet"/>
    <property type="evidence" value="ECO:0007669"/>
    <property type="project" value="TreeGrafter"/>
</dbReference>
<feature type="domain" description="PNPLA" evidence="2">
    <location>
        <begin position="73"/>
        <end position="242"/>
    </location>
</feature>
<dbReference type="GO" id="GO:0004806">
    <property type="term" value="F:triacylglycerol lipase activity"/>
    <property type="evidence" value="ECO:0007669"/>
    <property type="project" value="TreeGrafter"/>
</dbReference>
<comment type="caution">
    <text evidence="1">Lacks conserved residue(s) required for the propagation of feature annotation.</text>
</comment>
<dbReference type="InterPro" id="IPR033562">
    <property type="entry name" value="PLPL"/>
</dbReference>
<feature type="active site" description="Nucleophile" evidence="1">
    <location>
        <position position="107"/>
    </location>
</feature>
<sequence length="368" mass="40371">MPPPAQQTEVSDNAMMRSASVAELNSHKLRCSDVSAVETECSSDEELDVDASVVQTQPQEQQEQTTTSAVVEIAFSASAGMFVYQMGVAAFIQDHFDLSTCHFSGCSGGSWAAALLASETPVRHAWEVIKETQAKVITSPKWYSGYGRYATIVEQTLHELWRDDQDIHERVERRHLSIAVTKFPSMTAERHTTWDDLDDLTGSIIASSLVPFALSGKPCISHRGQWYIDGAFTNFKGVDCDEYSTWADLSFHAAQTVLDCARSASTALAGYLIPGAWGKNVANKLFSSMPMLTSPHDTIAPSSATASGPVKRLIIKPWNWRSQPVSSFHLSVDMATHEERFATGYEDAQQHCQELATVLPPKNASSAF</sequence>
<protein>
    <recommendedName>
        <fullName evidence="2">PNPLA domain-containing protein</fullName>
    </recommendedName>
</protein>
<evidence type="ECO:0000259" key="2">
    <source>
        <dbReference type="PROSITE" id="PS51635"/>
    </source>
</evidence>
<evidence type="ECO:0000313" key="4">
    <source>
        <dbReference type="Proteomes" id="UP000694044"/>
    </source>
</evidence>
<gene>
    <name evidence="3" type="ORF">PHYPSEUDO_013439</name>
</gene>
<feature type="active site" description="Proton acceptor" evidence="1">
    <location>
        <position position="229"/>
    </location>
</feature>
<dbReference type="GO" id="GO:0019433">
    <property type="term" value="P:triglyceride catabolic process"/>
    <property type="evidence" value="ECO:0007669"/>
    <property type="project" value="TreeGrafter"/>
</dbReference>
<feature type="short sequence motif" description="GXSXG" evidence="1">
    <location>
        <begin position="105"/>
        <end position="109"/>
    </location>
</feature>
<keyword evidence="4" id="KW-1185">Reference proteome</keyword>
<dbReference type="AlphaFoldDB" id="A0A8T1WIF0"/>
<dbReference type="Pfam" id="PF01734">
    <property type="entry name" value="Patatin"/>
    <property type="match status" value="1"/>
</dbReference>
<keyword evidence="1" id="KW-0378">Hydrolase</keyword>
<dbReference type="PANTHER" id="PTHR12406">
    <property type="entry name" value="CALCIUM-INDEPENDENT PHOSPHOLIPASE A2 IPLA2 -RELATED"/>
    <property type="match status" value="1"/>
</dbReference>
<dbReference type="EMBL" id="JAGDFM010000007">
    <property type="protein sequence ID" value="KAG7392951.1"/>
    <property type="molecule type" value="Genomic_DNA"/>
</dbReference>
<proteinExistence type="predicted"/>
<dbReference type="GO" id="GO:0016020">
    <property type="term" value="C:membrane"/>
    <property type="evidence" value="ECO:0007669"/>
    <property type="project" value="TreeGrafter"/>
</dbReference>
<evidence type="ECO:0000313" key="3">
    <source>
        <dbReference type="EMBL" id="KAG7392951.1"/>
    </source>
</evidence>
<organism evidence="3 4">
    <name type="scientific">Phytophthora pseudosyringae</name>
    <dbReference type="NCBI Taxonomy" id="221518"/>
    <lineage>
        <taxon>Eukaryota</taxon>
        <taxon>Sar</taxon>
        <taxon>Stramenopiles</taxon>
        <taxon>Oomycota</taxon>
        <taxon>Peronosporomycetes</taxon>
        <taxon>Peronosporales</taxon>
        <taxon>Peronosporaceae</taxon>
        <taxon>Phytophthora</taxon>
    </lineage>
</organism>
<feature type="short sequence motif" description="DGA/G" evidence="1">
    <location>
        <begin position="229"/>
        <end position="231"/>
    </location>
</feature>
<dbReference type="PANTHER" id="PTHR12406:SF7">
    <property type="entry name" value="PATATIN-LIKE PHOSPHOLIPASE DOMAIN-CONTAINING PROTEIN 4"/>
    <property type="match status" value="1"/>
</dbReference>
<keyword evidence="1" id="KW-0443">Lipid metabolism</keyword>
<comment type="caution">
    <text evidence="3">The sequence shown here is derived from an EMBL/GenBank/DDBJ whole genome shotgun (WGS) entry which is preliminary data.</text>
</comment>
<dbReference type="InterPro" id="IPR002641">
    <property type="entry name" value="PNPLA_dom"/>
</dbReference>
<dbReference type="GO" id="GO:0005737">
    <property type="term" value="C:cytoplasm"/>
    <property type="evidence" value="ECO:0007669"/>
    <property type="project" value="TreeGrafter"/>
</dbReference>
<dbReference type="Proteomes" id="UP000694044">
    <property type="component" value="Unassembled WGS sequence"/>
</dbReference>
<keyword evidence="1" id="KW-0442">Lipid degradation</keyword>
<evidence type="ECO:0000256" key="1">
    <source>
        <dbReference type="PROSITE-ProRule" id="PRU01161"/>
    </source>
</evidence>
<dbReference type="PROSITE" id="PS51635">
    <property type="entry name" value="PNPLA"/>
    <property type="match status" value="1"/>
</dbReference>
<accession>A0A8T1WIF0</accession>
<reference evidence="3" key="1">
    <citation type="submission" date="2021-02" db="EMBL/GenBank/DDBJ databases">
        <authorList>
            <person name="Palmer J.M."/>
        </authorList>
    </citation>
    <scope>NUCLEOTIDE SEQUENCE</scope>
    <source>
        <strain evidence="3">SCRP734</strain>
    </source>
</reference>
<dbReference type="OrthoDB" id="197155at2759"/>
<name>A0A8T1WIF0_9STRA</name>
<dbReference type="GO" id="GO:0055088">
    <property type="term" value="P:lipid homeostasis"/>
    <property type="evidence" value="ECO:0007669"/>
    <property type="project" value="TreeGrafter"/>
</dbReference>